<feature type="transmembrane region" description="Helical" evidence="7">
    <location>
        <begin position="56"/>
        <end position="78"/>
    </location>
</feature>
<name>A0AAI9IF26_9BURK</name>
<proteinExistence type="predicted"/>
<accession>A0AAI9IF26</accession>
<evidence type="ECO:0000256" key="1">
    <source>
        <dbReference type="ARBA" id="ARBA00004651"/>
    </source>
</evidence>
<dbReference type="AlphaFoldDB" id="A0AAI9IF26"/>
<evidence type="ECO:0000256" key="5">
    <source>
        <dbReference type="ARBA" id="ARBA00023136"/>
    </source>
</evidence>
<organism evidence="8 9">
    <name type="scientific">Herbaspirillum frisingense GSF30</name>
    <dbReference type="NCBI Taxonomy" id="864073"/>
    <lineage>
        <taxon>Bacteria</taxon>
        <taxon>Pseudomonadati</taxon>
        <taxon>Pseudomonadota</taxon>
        <taxon>Betaproteobacteria</taxon>
        <taxon>Burkholderiales</taxon>
        <taxon>Oxalobacteraceae</taxon>
        <taxon>Herbaspirillum</taxon>
    </lineage>
</organism>
<dbReference type="Pfam" id="PF03788">
    <property type="entry name" value="LrgA"/>
    <property type="match status" value="1"/>
</dbReference>
<dbReference type="Proteomes" id="UP000006772">
    <property type="component" value="Unassembled WGS sequence"/>
</dbReference>
<keyword evidence="3 7" id="KW-0812">Transmembrane</keyword>
<keyword evidence="2" id="KW-1003">Cell membrane</keyword>
<dbReference type="InterPro" id="IPR005538">
    <property type="entry name" value="LrgA/CidA"/>
</dbReference>
<dbReference type="PANTHER" id="PTHR33931">
    <property type="entry name" value="HOLIN-LIKE PROTEIN CIDA-RELATED"/>
    <property type="match status" value="1"/>
</dbReference>
<protein>
    <submittedName>
        <fullName evidence="8">Effector of murein hydrolase LrgA protein</fullName>
    </submittedName>
</protein>
<dbReference type="PANTHER" id="PTHR33931:SF2">
    <property type="entry name" value="HOLIN-LIKE PROTEIN CIDA"/>
    <property type="match status" value="1"/>
</dbReference>
<reference evidence="8 9" key="1">
    <citation type="journal article" date="2013" name="Front. Microbiol.">
        <title>The genome of the endophytic bacterium H. frisingense GSF30(T) identifies diverse strategies in the Herbaspirillum genus to interact with plants.</title>
        <authorList>
            <person name="Straub D."/>
            <person name="Rothballer M."/>
            <person name="Hartmann A."/>
            <person name="Ludewig U."/>
        </authorList>
    </citation>
    <scope>NUCLEOTIDE SEQUENCE [LARGE SCALE GENOMIC DNA]</scope>
    <source>
        <strain evidence="8 9">GSF30</strain>
    </source>
</reference>
<comment type="caution">
    <text evidence="8">The sequence shown here is derived from an EMBL/GenBank/DDBJ whole genome shotgun (WGS) entry which is preliminary data.</text>
</comment>
<evidence type="ECO:0000256" key="7">
    <source>
        <dbReference type="SAM" id="Phobius"/>
    </source>
</evidence>
<evidence type="ECO:0000256" key="6">
    <source>
        <dbReference type="SAM" id="MobiDB-lite"/>
    </source>
</evidence>
<dbReference type="RefSeq" id="WP_006462989.1">
    <property type="nucleotide sequence ID" value="NZ_AEEC02000010.1"/>
</dbReference>
<feature type="region of interest" description="Disordered" evidence="6">
    <location>
        <begin position="115"/>
        <end position="135"/>
    </location>
</feature>
<dbReference type="GO" id="GO:0005886">
    <property type="term" value="C:plasma membrane"/>
    <property type="evidence" value="ECO:0007669"/>
    <property type="project" value="UniProtKB-SubCell"/>
</dbReference>
<feature type="transmembrane region" description="Helical" evidence="7">
    <location>
        <begin position="26"/>
        <end position="44"/>
    </location>
</feature>
<feature type="transmembrane region" description="Helical" evidence="7">
    <location>
        <begin position="84"/>
        <end position="105"/>
    </location>
</feature>
<dbReference type="GO" id="GO:0016787">
    <property type="term" value="F:hydrolase activity"/>
    <property type="evidence" value="ECO:0007669"/>
    <property type="project" value="UniProtKB-KW"/>
</dbReference>
<evidence type="ECO:0000256" key="2">
    <source>
        <dbReference type="ARBA" id="ARBA00022475"/>
    </source>
</evidence>
<evidence type="ECO:0000256" key="3">
    <source>
        <dbReference type="ARBA" id="ARBA00022692"/>
    </source>
</evidence>
<gene>
    <name evidence="8" type="ORF">HFRIS_009025</name>
</gene>
<sequence length="135" mass="13719">MNLTSLALLLVFQCLGEGVAQLLGLPIPGPVIGMLLLLLAFLSSPRLAELMEPTSWGILQHLSLLFVPAGVGVIAAAGQLKADLPAIVVALVASTVLAIAVGALVTQAAMKWLGKSGPPAPSDQPTTPDAGQESH</sequence>
<keyword evidence="8" id="KW-0378">Hydrolase</keyword>
<evidence type="ECO:0000313" key="9">
    <source>
        <dbReference type="Proteomes" id="UP000006772"/>
    </source>
</evidence>
<keyword evidence="5 7" id="KW-0472">Membrane</keyword>
<evidence type="ECO:0000313" key="8">
    <source>
        <dbReference type="EMBL" id="EOA05012.1"/>
    </source>
</evidence>
<comment type="subcellular location">
    <subcellularLocation>
        <location evidence="1">Cell membrane</location>
        <topology evidence="1">Multi-pass membrane protein</topology>
    </subcellularLocation>
</comment>
<evidence type="ECO:0000256" key="4">
    <source>
        <dbReference type="ARBA" id="ARBA00022989"/>
    </source>
</evidence>
<dbReference type="EMBL" id="AEEC02000010">
    <property type="protein sequence ID" value="EOA05012.1"/>
    <property type="molecule type" value="Genomic_DNA"/>
</dbReference>
<keyword evidence="4 7" id="KW-1133">Transmembrane helix</keyword>